<proteinExistence type="predicted"/>
<reference evidence="2" key="1">
    <citation type="submission" date="2022-11" db="UniProtKB">
        <authorList>
            <consortium name="WormBaseParasite"/>
        </authorList>
    </citation>
    <scope>IDENTIFICATION</scope>
</reference>
<dbReference type="WBParaSite" id="nRc.2.0.1.t05808-RA">
    <property type="protein sequence ID" value="nRc.2.0.1.t05808-RA"/>
    <property type="gene ID" value="nRc.2.0.1.g05808"/>
</dbReference>
<keyword evidence="1" id="KW-1185">Reference proteome</keyword>
<name>A0A915HWK9_ROMCU</name>
<dbReference type="AlphaFoldDB" id="A0A915HWK9"/>
<protein>
    <submittedName>
        <fullName evidence="2">Uncharacterized protein</fullName>
    </submittedName>
</protein>
<dbReference type="Proteomes" id="UP000887565">
    <property type="component" value="Unplaced"/>
</dbReference>
<organism evidence="1 2">
    <name type="scientific">Romanomermis culicivorax</name>
    <name type="common">Nematode worm</name>
    <dbReference type="NCBI Taxonomy" id="13658"/>
    <lineage>
        <taxon>Eukaryota</taxon>
        <taxon>Metazoa</taxon>
        <taxon>Ecdysozoa</taxon>
        <taxon>Nematoda</taxon>
        <taxon>Enoplea</taxon>
        <taxon>Dorylaimia</taxon>
        <taxon>Mermithida</taxon>
        <taxon>Mermithoidea</taxon>
        <taxon>Mermithidae</taxon>
        <taxon>Romanomermis</taxon>
    </lineage>
</organism>
<accession>A0A915HWK9</accession>
<sequence length="376" mass="42685">MGPEVRGGVGRLFLGRGPAFDLFMEDYLKNFCALFRRYIPNFADSIAASQLENKFEVFYYNLTSNTVDLSLITNVNVIYSEIYNEFCSQCCSLIIDQRCSRTLLERTISTLHNLAWKSIPIRNYFQHSTTLSSSVSICLISLGEEYNQKLFCLCLKLYQLLTYNDHDESYHNFNVDSSNIQDLVFHLASLACKHSQSTQSLPDDVDLLPPSLAVLNNLCVISKIRSYLASSVKFRDAIIKLLRHSKTSIVIGSLCLLMKLNDRIVCKNVLSHNSNYFASSECKVGVNDLKILIDESLKCPLETSCPFLAQKCSKIYHALQLTKVMILNSDTETRADIVNTVNPALCRHIFEFQAMSNPLLFTNSSSNVKKELPLWW</sequence>
<evidence type="ECO:0000313" key="2">
    <source>
        <dbReference type="WBParaSite" id="nRc.2.0.1.t05808-RA"/>
    </source>
</evidence>
<evidence type="ECO:0000313" key="1">
    <source>
        <dbReference type="Proteomes" id="UP000887565"/>
    </source>
</evidence>